<proteinExistence type="predicted"/>
<accession>A0A644Y0W1</accession>
<name>A0A644Y0W1_9ZZZZ</name>
<dbReference type="AlphaFoldDB" id="A0A644Y0W1"/>
<comment type="caution">
    <text evidence="1">The sequence shown here is derived from an EMBL/GenBank/DDBJ whole genome shotgun (WGS) entry which is preliminary data.</text>
</comment>
<gene>
    <name evidence="1" type="ORF">SDC9_66602</name>
</gene>
<organism evidence="1">
    <name type="scientific">bioreactor metagenome</name>
    <dbReference type="NCBI Taxonomy" id="1076179"/>
    <lineage>
        <taxon>unclassified sequences</taxon>
        <taxon>metagenomes</taxon>
        <taxon>ecological metagenomes</taxon>
    </lineage>
</organism>
<protein>
    <submittedName>
        <fullName evidence="1">Uncharacterized protein</fullName>
    </submittedName>
</protein>
<dbReference type="EMBL" id="VSSQ01003328">
    <property type="protein sequence ID" value="MPM20173.1"/>
    <property type="molecule type" value="Genomic_DNA"/>
</dbReference>
<sequence length="63" mass="7148">MAERYYLPENDVLELKEILDAAQTDAPGLVADIRRLVFGTEVPEDLALKLEEDFRTALPDPFN</sequence>
<evidence type="ECO:0000313" key="1">
    <source>
        <dbReference type="EMBL" id="MPM20173.1"/>
    </source>
</evidence>
<reference evidence="1" key="1">
    <citation type="submission" date="2019-08" db="EMBL/GenBank/DDBJ databases">
        <authorList>
            <person name="Kucharzyk K."/>
            <person name="Murdoch R.W."/>
            <person name="Higgins S."/>
            <person name="Loffler F."/>
        </authorList>
    </citation>
    <scope>NUCLEOTIDE SEQUENCE</scope>
</reference>